<dbReference type="EC" id="3.1.1.116" evidence="14"/>
<evidence type="ECO:0000256" key="5">
    <source>
        <dbReference type="ARBA" id="ARBA00022692"/>
    </source>
</evidence>
<protein>
    <recommendedName>
        <fullName evidence="14">sn-1-specific diacylglycerol lipase</fullName>
        <ecNumber evidence="14">3.1.1.116</ecNumber>
    </recommendedName>
</protein>
<dbReference type="GO" id="GO:0046872">
    <property type="term" value="F:metal ion binding"/>
    <property type="evidence" value="ECO:0007669"/>
    <property type="project" value="UniProtKB-KW"/>
</dbReference>
<keyword evidence="5 16" id="KW-0812">Transmembrane</keyword>
<evidence type="ECO:0000313" key="18">
    <source>
        <dbReference type="Proteomes" id="UP001642409"/>
    </source>
</evidence>
<dbReference type="InterPro" id="IPR029058">
    <property type="entry name" value="AB_hydrolase_fold"/>
</dbReference>
<comment type="catalytic activity">
    <reaction evidence="13">
        <text>a 1,2-diacyl-sn-glycerol + H2O = a 2-acylglycerol + a fatty acid + H(+)</text>
        <dbReference type="Rhea" id="RHEA:33275"/>
        <dbReference type="ChEBI" id="CHEBI:15377"/>
        <dbReference type="ChEBI" id="CHEBI:15378"/>
        <dbReference type="ChEBI" id="CHEBI:17389"/>
        <dbReference type="ChEBI" id="CHEBI:17815"/>
        <dbReference type="ChEBI" id="CHEBI:28868"/>
        <dbReference type="EC" id="3.1.1.116"/>
    </reaction>
    <physiologicalReaction direction="left-to-right" evidence="13">
        <dbReference type="Rhea" id="RHEA:33276"/>
    </physiologicalReaction>
</comment>
<keyword evidence="4" id="KW-0597">Phosphoprotein</keyword>
<dbReference type="Proteomes" id="UP001642409">
    <property type="component" value="Unassembled WGS sequence"/>
</dbReference>
<evidence type="ECO:0000313" key="16">
    <source>
        <dbReference type="EMBL" id="CAI9961129.1"/>
    </source>
</evidence>
<accession>A0AA86QX66</accession>
<dbReference type="CDD" id="cd00519">
    <property type="entry name" value="Lipase_3"/>
    <property type="match status" value="1"/>
</dbReference>
<evidence type="ECO:0000256" key="10">
    <source>
        <dbReference type="ARBA" id="ARBA00022989"/>
    </source>
</evidence>
<dbReference type="PANTHER" id="PTHR45792">
    <property type="entry name" value="DIACYLGLYCEROL LIPASE HOMOLOG-RELATED"/>
    <property type="match status" value="1"/>
</dbReference>
<keyword evidence="8" id="KW-0106">Calcium</keyword>
<evidence type="ECO:0000256" key="8">
    <source>
        <dbReference type="ARBA" id="ARBA00022837"/>
    </source>
</evidence>
<evidence type="ECO:0000256" key="11">
    <source>
        <dbReference type="ARBA" id="ARBA00023098"/>
    </source>
</evidence>
<evidence type="ECO:0000256" key="4">
    <source>
        <dbReference type="ARBA" id="ARBA00022553"/>
    </source>
</evidence>
<evidence type="ECO:0000256" key="6">
    <source>
        <dbReference type="ARBA" id="ARBA00022723"/>
    </source>
</evidence>
<dbReference type="GO" id="GO:0016042">
    <property type="term" value="P:lipid catabolic process"/>
    <property type="evidence" value="ECO:0007669"/>
    <property type="project" value="UniProtKB-KW"/>
</dbReference>
<dbReference type="AlphaFoldDB" id="A0AA86QX66"/>
<evidence type="ECO:0000256" key="14">
    <source>
        <dbReference type="ARBA" id="ARBA00026104"/>
    </source>
</evidence>
<evidence type="ECO:0000256" key="3">
    <source>
        <dbReference type="ARBA" id="ARBA00022475"/>
    </source>
</evidence>
<name>A0AA86QX66_9EUKA</name>
<evidence type="ECO:0000256" key="9">
    <source>
        <dbReference type="ARBA" id="ARBA00022963"/>
    </source>
</evidence>
<keyword evidence="12" id="KW-0472">Membrane</keyword>
<proteinExistence type="predicted"/>
<comment type="cofactor">
    <cofactor evidence="1">
        <name>Ca(2+)</name>
        <dbReference type="ChEBI" id="CHEBI:29108"/>
    </cofactor>
</comment>
<keyword evidence="3" id="KW-1003">Cell membrane</keyword>
<evidence type="ECO:0000256" key="13">
    <source>
        <dbReference type="ARBA" id="ARBA00024531"/>
    </source>
</evidence>
<comment type="subcellular location">
    <subcellularLocation>
        <location evidence="2">Cell membrane</location>
        <topology evidence="2">Multi-pass membrane protein</topology>
    </subcellularLocation>
</comment>
<reference evidence="17 18" key="2">
    <citation type="submission" date="2024-07" db="EMBL/GenBank/DDBJ databases">
        <authorList>
            <person name="Akdeniz Z."/>
        </authorList>
    </citation>
    <scope>NUCLEOTIDE SEQUENCE [LARGE SCALE GENOMIC DNA]</scope>
</reference>
<sequence>MDKKVIFKAFWDELMISIKLTGLGGAKEFIWYNIKFGFRRLDAIQNNSYSEAMRFKDPFMLNLFAKYAVISMNLLPGRVRSFYKSERCMLPHLCKTYAKDKAYVDDSKVSITGRIFEKQIYEQAGDKVIFNYTFKNGWNVPSFYVTKNNKLYTIVVRGTVNSFDIFADLDFTQELHGEYYFHRSFFNLGSNLFKVLQENNLLQKQFTYVVAGHSLGGSVSVVLSHLIYQNVTKNIYCYTYGMSCVGDINFSLHARKFCTCVVNGYDMVPTISYHAARVQCVRLLILDFQRTGRQKQVYIDEQLSGSLKQCIKECFHRHKNDSCIPTRILSEELTYEKDLFIAGNIIHFVKGAFYNVSVHDISEGIFTIPTVIDHTGYYLVAEQAQCVEEDV</sequence>
<dbReference type="InterPro" id="IPR052214">
    <property type="entry name" value="DAG_Lipase-Related"/>
</dbReference>
<reference evidence="16" key="1">
    <citation type="submission" date="2023-06" db="EMBL/GenBank/DDBJ databases">
        <authorList>
            <person name="Kurt Z."/>
        </authorList>
    </citation>
    <scope>NUCLEOTIDE SEQUENCE</scope>
</reference>
<keyword evidence="9" id="KW-0442">Lipid degradation</keyword>
<evidence type="ECO:0000256" key="2">
    <source>
        <dbReference type="ARBA" id="ARBA00004651"/>
    </source>
</evidence>
<evidence type="ECO:0000256" key="12">
    <source>
        <dbReference type="ARBA" id="ARBA00023136"/>
    </source>
</evidence>
<dbReference type="PANTHER" id="PTHR45792:SF8">
    <property type="entry name" value="DIACYLGLYCEROL LIPASE-ALPHA"/>
    <property type="match status" value="1"/>
</dbReference>
<keyword evidence="7" id="KW-0378">Hydrolase</keyword>
<keyword evidence="18" id="KW-1185">Reference proteome</keyword>
<organism evidence="16">
    <name type="scientific">Hexamita inflata</name>
    <dbReference type="NCBI Taxonomy" id="28002"/>
    <lineage>
        <taxon>Eukaryota</taxon>
        <taxon>Metamonada</taxon>
        <taxon>Diplomonadida</taxon>
        <taxon>Hexamitidae</taxon>
        <taxon>Hexamitinae</taxon>
        <taxon>Hexamita</taxon>
    </lineage>
</organism>
<evidence type="ECO:0000256" key="1">
    <source>
        <dbReference type="ARBA" id="ARBA00001913"/>
    </source>
</evidence>
<dbReference type="Pfam" id="PF01764">
    <property type="entry name" value="Lipase_3"/>
    <property type="match status" value="1"/>
</dbReference>
<keyword evidence="6" id="KW-0479">Metal-binding</keyword>
<comment type="caution">
    <text evidence="16">The sequence shown here is derived from an EMBL/GenBank/DDBJ whole genome shotgun (WGS) entry which is preliminary data.</text>
</comment>
<dbReference type="EMBL" id="CATOUU010000937">
    <property type="protein sequence ID" value="CAI9961129.1"/>
    <property type="molecule type" value="Genomic_DNA"/>
</dbReference>
<evidence type="ECO:0000259" key="15">
    <source>
        <dbReference type="Pfam" id="PF01764"/>
    </source>
</evidence>
<keyword evidence="11" id="KW-0443">Lipid metabolism</keyword>
<keyword evidence="10" id="KW-1133">Transmembrane helix</keyword>
<dbReference type="SUPFAM" id="SSF53474">
    <property type="entry name" value="alpha/beta-Hydrolases"/>
    <property type="match status" value="1"/>
</dbReference>
<dbReference type="EMBL" id="CAXDID020000033">
    <property type="protein sequence ID" value="CAL5995811.1"/>
    <property type="molecule type" value="Genomic_DNA"/>
</dbReference>
<evidence type="ECO:0000256" key="7">
    <source>
        <dbReference type="ARBA" id="ARBA00022801"/>
    </source>
</evidence>
<gene>
    <name evidence="17" type="ORF">HINF_LOCUS14263</name>
    <name evidence="16" type="ORF">HINF_LOCUS48774</name>
</gene>
<dbReference type="InterPro" id="IPR002921">
    <property type="entry name" value="Fungal_lipase-type"/>
</dbReference>
<dbReference type="GO" id="GO:0005886">
    <property type="term" value="C:plasma membrane"/>
    <property type="evidence" value="ECO:0007669"/>
    <property type="project" value="UniProtKB-SubCell"/>
</dbReference>
<feature type="domain" description="Fungal lipase-type" evidence="15">
    <location>
        <begin position="154"/>
        <end position="273"/>
    </location>
</feature>
<evidence type="ECO:0000313" key="17">
    <source>
        <dbReference type="EMBL" id="CAL5995811.1"/>
    </source>
</evidence>
<dbReference type="GO" id="GO:0016298">
    <property type="term" value="F:lipase activity"/>
    <property type="evidence" value="ECO:0007669"/>
    <property type="project" value="TreeGrafter"/>
</dbReference>
<dbReference type="Gene3D" id="3.40.50.1820">
    <property type="entry name" value="alpha/beta hydrolase"/>
    <property type="match status" value="1"/>
</dbReference>